<accession>A0ABU1ANY5</accession>
<evidence type="ECO:0000256" key="1">
    <source>
        <dbReference type="SAM" id="MobiDB-lite"/>
    </source>
</evidence>
<gene>
    <name evidence="2" type="ORF">QEH59_18880</name>
</gene>
<proteinExistence type="predicted"/>
<protein>
    <submittedName>
        <fullName evidence="2">Uncharacterized protein</fullName>
    </submittedName>
</protein>
<evidence type="ECO:0000313" key="2">
    <source>
        <dbReference type="EMBL" id="MDQ8196502.1"/>
    </source>
</evidence>
<feature type="region of interest" description="Disordered" evidence="1">
    <location>
        <begin position="69"/>
        <end position="90"/>
    </location>
</feature>
<feature type="non-terminal residue" evidence="2">
    <location>
        <position position="1"/>
    </location>
</feature>
<keyword evidence="3" id="KW-1185">Reference proteome</keyword>
<comment type="caution">
    <text evidence="2">The sequence shown here is derived from an EMBL/GenBank/DDBJ whole genome shotgun (WGS) entry which is preliminary data.</text>
</comment>
<dbReference type="EMBL" id="JARXIC010000162">
    <property type="protein sequence ID" value="MDQ8196502.1"/>
    <property type="molecule type" value="Genomic_DNA"/>
</dbReference>
<sequence length="90" mass="9966">FDPLFAWHENEASHGVGDWSNIYILRLTPFGLPYVAAVAIEATEGDSIVVNVRLAWKSMKFETSSLDNSAIATSNGSTTWNRQTNDTTYP</sequence>
<name>A0ABU1ANY5_9BACT</name>
<reference evidence="2 3" key="1">
    <citation type="submission" date="2023-04" db="EMBL/GenBank/DDBJ databases">
        <title>A novel bacteria isolated from coastal sediment.</title>
        <authorList>
            <person name="Liu X.-J."/>
            <person name="Du Z.-J."/>
        </authorList>
    </citation>
    <scope>NUCLEOTIDE SEQUENCE [LARGE SCALE GENOMIC DNA]</scope>
    <source>
        <strain evidence="2 3">SDUM461004</strain>
    </source>
</reference>
<dbReference type="RefSeq" id="WP_308986933.1">
    <property type="nucleotide sequence ID" value="NZ_JARXIC010000162.1"/>
</dbReference>
<evidence type="ECO:0000313" key="3">
    <source>
        <dbReference type="Proteomes" id="UP001243717"/>
    </source>
</evidence>
<organism evidence="2 3">
    <name type="scientific">Thalassobacterium sedimentorum</name>
    <dbReference type="NCBI Taxonomy" id="3041258"/>
    <lineage>
        <taxon>Bacteria</taxon>
        <taxon>Pseudomonadati</taxon>
        <taxon>Verrucomicrobiota</taxon>
        <taxon>Opitutia</taxon>
        <taxon>Puniceicoccales</taxon>
        <taxon>Coraliomargaritaceae</taxon>
        <taxon>Thalassobacterium</taxon>
    </lineage>
</organism>
<dbReference type="Proteomes" id="UP001243717">
    <property type="component" value="Unassembled WGS sequence"/>
</dbReference>